<keyword evidence="4" id="KW-1185">Reference proteome</keyword>
<evidence type="ECO:0000313" key="3">
    <source>
        <dbReference type="EMBL" id="KIM55003.1"/>
    </source>
</evidence>
<dbReference type="AlphaFoldDB" id="A0A0C2YZJ9"/>
<dbReference type="OrthoDB" id="2688432at2759"/>
<dbReference type="HOGENOM" id="CLU_669325_0_0_1"/>
<reference evidence="3 4" key="1">
    <citation type="submission" date="2014-04" db="EMBL/GenBank/DDBJ databases">
        <authorList>
            <consortium name="DOE Joint Genome Institute"/>
            <person name="Kuo A."/>
            <person name="Kohler A."/>
            <person name="Nagy L.G."/>
            <person name="Floudas D."/>
            <person name="Copeland A."/>
            <person name="Barry K.W."/>
            <person name="Cichocki N."/>
            <person name="Veneault-Fourrey C."/>
            <person name="LaButti K."/>
            <person name="Lindquist E.A."/>
            <person name="Lipzen A."/>
            <person name="Lundell T."/>
            <person name="Morin E."/>
            <person name="Murat C."/>
            <person name="Sun H."/>
            <person name="Tunlid A."/>
            <person name="Henrissat B."/>
            <person name="Grigoriev I.V."/>
            <person name="Hibbett D.S."/>
            <person name="Martin F."/>
            <person name="Nordberg H.P."/>
            <person name="Cantor M.N."/>
            <person name="Hua S.X."/>
        </authorList>
    </citation>
    <scope>NUCLEOTIDE SEQUENCE [LARGE SCALE GENOMIC DNA]</scope>
    <source>
        <strain evidence="3 4">Foug A</strain>
    </source>
</reference>
<feature type="region of interest" description="Disordered" evidence="2">
    <location>
        <begin position="299"/>
        <end position="411"/>
    </location>
</feature>
<keyword evidence="1" id="KW-0175">Coiled coil</keyword>
<dbReference type="InParanoid" id="A0A0C2YZJ9"/>
<gene>
    <name evidence="3" type="ORF">SCLCIDRAFT_30706</name>
</gene>
<feature type="region of interest" description="Disordered" evidence="2">
    <location>
        <begin position="202"/>
        <end position="269"/>
    </location>
</feature>
<feature type="compositionally biased region" description="Polar residues" evidence="2">
    <location>
        <begin position="299"/>
        <end position="315"/>
    </location>
</feature>
<feature type="coiled-coil region" evidence="1">
    <location>
        <begin position="79"/>
        <end position="106"/>
    </location>
</feature>
<name>A0A0C2YZJ9_9AGAM</name>
<feature type="compositionally biased region" description="Polar residues" evidence="2">
    <location>
        <begin position="367"/>
        <end position="385"/>
    </location>
</feature>
<dbReference type="Proteomes" id="UP000053989">
    <property type="component" value="Unassembled WGS sequence"/>
</dbReference>
<protein>
    <submittedName>
        <fullName evidence="3">Uncharacterized protein</fullName>
    </submittedName>
</protein>
<accession>A0A0C2YZJ9</accession>
<dbReference type="EMBL" id="KN822143">
    <property type="protein sequence ID" value="KIM55003.1"/>
    <property type="molecule type" value="Genomic_DNA"/>
</dbReference>
<sequence>MSFPSLDGQCSSSSLSFDDQIIHSNTSLSNSFNDSFSSTSNIFQRFNTLQVNQAPTLIQQQWTGIQGQIQPQINAFQDNNMYISQIQILKETVAKLQNENAALMAGKTAIEGAYTALLSWLTPATGSSDNPNASLNICIQAASLKCSLGISLTPSSKFSRSELPKVGFWMEREWKDLWKVNTHAKAIYPSWKQTWFTKKSGNAVPGKRMKVKEDPDEDFDETAHDNNAAAAPFSFTSSSSEAPTTSSSMSRPILHNTPDHEGDSNTESPVMQTRALPWIKFKNPLLSIPENQPCPINCVSNAAESAPQPSQTSPVEASGPSDVTSTTPSSRSLSSAQVQHVSPMRGTTPSPLAPISSIANAAFASEPPQTSMAETSNMSTTQAATASKKKGWHPGSNKSTQYVVHPSRALF</sequence>
<organism evidence="3 4">
    <name type="scientific">Scleroderma citrinum Foug A</name>
    <dbReference type="NCBI Taxonomy" id="1036808"/>
    <lineage>
        <taxon>Eukaryota</taxon>
        <taxon>Fungi</taxon>
        <taxon>Dikarya</taxon>
        <taxon>Basidiomycota</taxon>
        <taxon>Agaricomycotina</taxon>
        <taxon>Agaricomycetes</taxon>
        <taxon>Agaricomycetidae</taxon>
        <taxon>Boletales</taxon>
        <taxon>Sclerodermatineae</taxon>
        <taxon>Sclerodermataceae</taxon>
        <taxon>Scleroderma</taxon>
    </lineage>
</organism>
<evidence type="ECO:0000256" key="2">
    <source>
        <dbReference type="SAM" id="MobiDB-lite"/>
    </source>
</evidence>
<evidence type="ECO:0000256" key="1">
    <source>
        <dbReference type="SAM" id="Coils"/>
    </source>
</evidence>
<feature type="compositionally biased region" description="Low complexity" evidence="2">
    <location>
        <begin position="228"/>
        <end position="250"/>
    </location>
</feature>
<proteinExistence type="predicted"/>
<feature type="compositionally biased region" description="Low complexity" evidence="2">
    <location>
        <begin position="324"/>
        <end position="335"/>
    </location>
</feature>
<feature type="compositionally biased region" description="Polar residues" evidence="2">
    <location>
        <begin position="336"/>
        <end position="350"/>
    </location>
</feature>
<evidence type="ECO:0000313" key="4">
    <source>
        <dbReference type="Proteomes" id="UP000053989"/>
    </source>
</evidence>
<reference evidence="4" key="2">
    <citation type="submission" date="2015-01" db="EMBL/GenBank/DDBJ databases">
        <title>Evolutionary Origins and Diversification of the Mycorrhizal Mutualists.</title>
        <authorList>
            <consortium name="DOE Joint Genome Institute"/>
            <consortium name="Mycorrhizal Genomics Consortium"/>
            <person name="Kohler A."/>
            <person name="Kuo A."/>
            <person name="Nagy L.G."/>
            <person name="Floudas D."/>
            <person name="Copeland A."/>
            <person name="Barry K.W."/>
            <person name="Cichocki N."/>
            <person name="Veneault-Fourrey C."/>
            <person name="LaButti K."/>
            <person name="Lindquist E.A."/>
            <person name="Lipzen A."/>
            <person name="Lundell T."/>
            <person name="Morin E."/>
            <person name="Murat C."/>
            <person name="Riley R."/>
            <person name="Ohm R."/>
            <person name="Sun H."/>
            <person name="Tunlid A."/>
            <person name="Henrissat B."/>
            <person name="Grigoriev I.V."/>
            <person name="Hibbett D.S."/>
            <person name="Martin F."/>
        </authorList>
    </citation>
    <scope>NUCLEOTIDE SEQUENCE [LARGE SCALE GENOMIC DNA]</scope>
    <source>
        <strain evidence="4">Foug A</strain>
    </source>
</reference>